<dbReference type="PANTHER" id="PTHR47062:SF1">
    <property type="entry name" value="SMALL HEAT SHOCK PROTEIN IBPA"/>
    <property type="match status" value="1"/>
</dbReference>
<name>A0A6M2ZI11_9CAUD</name>
<reference evidence="2" key="1">
    <citation type="submission" date="2019-04" db="EMBL/GenBank/DDBJ databases">
        <title>Genomic and proteomic characterization of cyanophage S-SCSM1 provides new insights into understanding the viral gene diversity and phage-host interactions.</title>
        <authorList>
            <person name="Wang Q."/>
            <person name="Xu Y."/>
            <person name="Jiao N."/>
            <person name="Zhang R."/>
        </authorList>
    </citation>
    <scope>NUCLEOTIDE SEQUENCE [LARGE SCALE GENOMIC DNA]</scope>
</reference>
<feature type="domain" description="SHSP" evidence="1">
    <location>
        <begin position="37"/>
        <end position="144"/>
    </location>
</feature>
<accession>A0A6M2ZI11</accession>
<sequence>MTDLMKYNAANMNQLLERITRNSIGMEDYFDRIFTLHETTSNYPPYNLVSVNNVTSRLEIALAGFKKKEVYVYTQDGKLFVEGQKEDKETETNYVHKGVAQRSFTRSWTLSEDTEVRSVTFEDGLLSVELGKVVPDAHKRKDYL</sequence>
<dbReference type="Proteomes" id="UP000515683">
    <property type="component" value="Segment"/>
</dbReference>
<dbReference type="EMBL" id="MK867354">
    <property type="protein sequence ID" value="QFG06329.1"/>
    <property type="molecule type" value="Genomic_DNA"/>
</dbReference>
<dbReference type="InterPro" id="IPR008978">
    <property type="entry name" value="HSP20-like_chaperone"/>
</dbReference>
<dbReference type="Gene3D" id="2.60.40.790">
    <property type="match status" value="1"/>
</dbReference>
<dbReference type="PROSITE" id="PS01031">
    <property type="entry name" value="SHSP"/>
    <property type="match status" value="1"/>
</dbReference>
<dbReference type="SUPFAM" id="SSF49764">
    <property type="entry name" value="HSP20-like chaperones"/>
    <property type="match status" value="1"/>
</dbReference>
<keyword evidence="2" id="KW-0346">Stress response</keyword>
<keyword evidence="3" id="KW-1185">Reference proteome</keyword>
<organism evidence="2 3">
    <name type="scientific">Synechococcus phage S-SCSM1</name>
    <dbReference type="NCBI Taxonomy" id="2588487"/>
    <lineage>
        <taxon>Viruses</taxon>
        <taxon>Duplodnaviria</taxon>
        <taxon>Heunggongvirae</taxon>
        <taxon>Uroviricota</taxon>
        <taxon>Caudoviricetes</taxon>
        <taxon>Pantevenvirales</taxon>
        <taxon>Kyanoviridae</taxon>
        <taxon>Zhoulongquanvirus</taxon>
        <taxon>Zhoulongquanvirus esscess</taxon>
    </lineage>
</organism>
<evidence type="ECO:0000313" key="3">
    <source>
        <dbReference type="Proteomes" id="UP000515683"/>
    </source>
</evidence>
<gene>
    <name evidence="2" type="ORF">SSCSM1_72</name>
</gene>
<dbReference type="PANTHER" id="PTHR47062">
    <property type="match status" value="1"/>
</dbReference>
<dbReference type="InterPro" id="IPR002068">
    <property type="entry name" value="A-crystallin/Hsp20_dom"/>
</dbReference>
<protein>
    <submittedName>
        <fullName evidence="2">Heat shock protein</fullName>
    </submittedName>
</protein>
<evidence type="ECO:0000313" key="2">
    <source>
        <dbReference type="EMBL" id="QFG06329.1"/>
    </source>
</evidence>
<dbReference type="Pfam" id="PF00011">
    <property type="entry name" value="HSP20"/>
    <property type="match status" value="1"/>
</dbReference>
<evidence type="ECO:0000259" key="1">
    <source>
        <dbReference type="PROSITE" id="PS01031"/>
    </source>
</evidence>
<proteinExistence type="predicted"/>